<feature type="compositionally biased region" description="Polar residues" evidence="1">
    <location>
        <begin position="85"/>
        <end position="99"/>
    </location>
</feature>
<proteinExistence type="predicted"/>
<keyword evidence="4" id="KW-1185">Reference proteome</keyword>
<sequence>MSVCAGVRTSSQSERTVAMMIMALVTPSAMVSAMTVMTSRSRIDAMTTISKTKEMASSGTTKPPISGTPDTMMMANSILMASKTTASQRMLSRPISNTDFDSDGSEFR</sequence>
<gene>
    <name evidence="3" type="ORF">M404DRAFT_749100</name>
</gene>
<dbReference type="InParanoid" id="A0A0C3PED9"/>
<dbReference type="EMBL" id="KN831948">
    <property type="protein sequence ID" value="KIO12180.1"/>
    <property type="molecule type" value="Genomic_DNA"/>
</dbReference>
<feature type="region of interest" description="Disordered" evidence="1">
    <location>
        <begin position="85"/>
        <end position="108"/>
    </location>
</feature>
<feature type="transmembrane region" description="Helical" evidence="2">
    <location>
        <begin position="17"/>
        <end position="37"/>
    </location>
</feature>
<dbReference type="HOGENOM" id="CLU_2198038_0_0_1"/>
<reference evidence="4" key="2">
    <citation type="submission" date="2015-01" db="EMBL/GenBank/DDBJ databases">
        <title>Evolutionary Origins and Diversification of the Mycorrhizal Mutualists.</title>
        <authorList>
            <consortium name="DOE Joint Genome Institute"/>
            <consortium name="Mycorrhizal Genomics Consortium"/>
            <person name="Kohler A."/>
            <person name="Kuo A."/>
            <person name="Nagy L.G."/>
            <person name="Floudas D."/>
            <person name="Copeland A."/>
            <person name="Barry K.W."/>
            <person name="Cichocki N."/>
            <person name="Veneault-Fourrey C."/>
            <person name="LaButti K."/>
            <person name="Lindquist E.A."/>
            <person name="Lipzen A."/>
            <person name="Lundell T."/>
            <person name="Morin E."/>
            <person name="Murat C."/>
            <person name="Riley R."/>
            <person name="Ohm R."/>
            <person name="Sun H."/>
            <person name="Tunlid A."/>
            <person name="Henrissat B."/>
            <person name="Grigoriev I.V."/>
            <person name="Hibbett D.S."/>
            <person name="Martin F."/>
        </authorList>
    </citation>
    <scope>NUCLEOTIDE SEQUENCE [LARGE SCALE GENOMIC DNA]</scope>
    <source>
        <strain evidence="4">Marx 270</strain>
    </source>
</reference>
<evidence type="ECO:0000256" key="2">
    <source>
        <dbReference type="SAM" id="Phobius"/>
    </source>
</evidence>
<evidence type="ECO:0000313" key="3">
    <source>
        <dbReference type="EMBL" id="KIO12180.1"/>
    </source>
</evidence>
<keyword evidence="2" id="KW-0472">Membrane</keyword>
<protein>
    <submittedName>
        <fullName evidence="3">Uncharacterized protein</fullName>
    </submittedName>
</protein>
<dbReference type="Proteomes" id="UP000054217">
    <property type="component" value="Unassembled WGS sequence"/>
</dbReference>
<accession>A0A0C3PED9</accession>
<organism evidence="3 4">
    <name type="scientific">Pisolithus tinctorius Marx 270</name>
    <dbReference type="NCBI Taxonomy" id="870435"/>
    <lineage>
        <taxon>Eukaryota</taxon>
        <taxon>Fungi</taxon>
        <taxon>Dikarya</taxon>
        <taxon>Basidiomycota</taxon>
        <taxon>Agaricomycotina</taxon>
        <taxon>Agaricomycetes</taxon>
        <taxon>Agaricomycetidae</taxon>
        <taxon>Boletales</taxon>
        <taxon>Sclerodermatineae</taxon>
        <taxon>Pisolithaceae</taxon>
        <taxon>Pisolithus</taxon>
    </lineage>
</organism>
<evidence type="ECO:0000313" key="4">
    <source>
        <dbReference type="Proteomes" id="UP000054217"/>
    </source>
</evidence>
<evidence type="ECO:0000256" key="1">
    <source>
        <dbReference type="SAM" id="MobiDB-lite"/>
    </source>
</evidence>
<reference evidence="3 4" key="1">
    <citation type="submission" date="2014-04" db="EMBL/GenBank/DDBJ databases">
        <authorList>
            <consortium name="DOE Joint Genome Institute"/>
            <person name="Kuo A."/>
            <person name="Kohler A."/>
            <person name="Costa M.D."/>
            <person name="Nagy L.G."/>
            <person name="Floudas D."/>
            <person name="Copeland A."/>
            <person name="Barry K.W."/>
            <person name="Cichocki N."/>
            <person name="Veneault-Fourrey C."/>
            <person name="LaButti K."/>
            <person name="Lindquist E.A."/>
            <person name="Lipzen A."/>
            <person name="Lundell T."/>
            <person name="Morin E."/>
            <person name="Murat C."/>
            <person name="Sun H."/>
            <person name="Tunlid A."/>
            <person name="Henrissat B."/>
            <person name="Grigoriev I.V."/>
            <person name="Hibbett D.S."/>
            <person name="Martin F."/>
            <person name="Nordberg H.P."/>
            <person name="Cantor M.N."/>
            <person name="Hua S.X."/>
        </authorList>
    </citation>
    <scope>NUCLEOTIDE SEQUENCE [LARGE SCALE GENOMIC DNA]</scope>
    <source>
        <strain evidence="3 4">Marx 270</strain>
    </source>
</reference>
<keyword evidence="2" id="KW-1133">Transmembrane helix</keyword>
<keyword evidence="2" id="KW-0812">Transmembrane</keyword>
<dbReference type="AlphaFoldDB" id="A0A0C3PED9"/>
<name>A0A0C3PED9_PISTI</name>